<proteinExistence type="predicted"/>
<dbReference type="InterPro" id="IPR021808">
    <property type="entry name" value="DUF3383"/>
</dbReference>
<dbReference type="AlphaFoldDB" id="A0A163YEX1"/>
<gene>
    <name evidence="1" type="ORF">AV654_17750</name>
</gene>
<accession>A0A163YEX1</accession>
<dbReference type="OrthoDB" id="5465420at2"/>
<evidence type="ECO:0000313" key="1">
    <source>
        <dbReference type="EMBL" id="KZE79313.1"/>
    </source>
</evidence>
<name>A0A163YEX1_9BACL</name>
<reference evidence="2" key="1">
    <citation type="submission" date="2016-01" db="EMBL/GenBank/DDBJ databases">
        <title>Draft genome of Chromobacterium sp. F49.</title>
        <authorList>
            <person name="Hong K.W."/>
        </authorList>
    </citation>
    <scope>NUCLEOTIDE SEQUENCE [LARGE SCALE GENOMIC DNA]</scope>
    <source>
        <strain evidence="2">M63</strain>
    </source>
</reference>
<comment type="caution">
    <text evidence="1">The sequence shown here is derived from an EMBL/GenBank/DDBJ whole genome shotgun (WGS) entry which is preliminary data.</text>
</comment>
<dbReference type="RefSeq" id="WP_063181994.1">
    <property type="nucleotide sequence ID" value="NZ_LQRA01000052.1"/>
</dbReference>
<dbReference type="Pfam" id="PF11863">
    <property type="entry name" value="DUF3383"/>
    <property type="match status" value="1"/>
</dbReference>
<protein>
    <recommendedName>
        <fullName evidence="3">DUF3383 domain-containing protein</fullName>
    </recommendedName>
</protein>
<keyword evidence="2" id="KW-1185">Reference proteome</keyword>
<dbReference type="Proteomes" id="UP000076563">
    <property type="component" value="Unassembled WGS sequence"/>
</dbReference>
<sequence>MTQSLNDIVKVTVQVSPLSAVNNTFDMGLIVGKSTVIAAATRVKVYSGTDDMLSDGWVGTEPEYLAAQMYFGQRPRPNKVAIGRWDGSGTETAVKAITACREANTDWYAAYLCGAAKADIIAIAEYIETASPLSTFFYDTKDAEVSAGTAGNVMETLQKAKRHRTFGQYCSTTANAAVAAMGYAMGANTGLANSAFTLAYKSEVGVQPEALTTQQVNTILGYNGNVYTNYGATYNLLVRGAMADGVHFDEVLNLDMLTTDIQTSVMNALTTGPKIPQTEEGVSLLVTAITAPCEAARTRGVIAPGVWKGAPVLSLKTGDTLSIGYMVLADSIANQSQADRDARKSPPIYVPIKMAGAIEHVVIGVVVNR</sequence>
<evidence type="ECO:0000313" key="2">
    <source>
        <dbReference type="Proteomes" id="UP000076563"/>
    </source>
</evidence>
<organism evidence="1 2">
    <name type="scientific">Paenibacillus elgii</name>
    <dbReference type="NCBI Taxonomy" id="189691"/>
    <lineage>
        <taxon>Bacteria</taxon>
        <taxon>Bacillati</taxon>
        <taxon>Bacillota</taxon>
        <taxon>Bacilli</taxon>
        <taxon>Bacillales</taxon>
        <taxon>Paenibacillaceae</taxon>
        <taxon>Paenibacillus</taxon>
    </lineage>
</organism>
<dbReference type="EMBL" id="LQRA01000052">
    <property type="protein sequence ID" value="KZE79313.1"/>
    <property type="molecule type" value="Genomic_DNA"/>
</dbReference>
<evidence type="ECO:0008006" key="3">
    <source>
        <dbReference type="Google" id="ProtNLM"/>
    </source>
</evidence>